<keyword evidence="1" id="KW-0472">Membrane</keyword>
<evidence type="ECO:0000313" key="3">
    <source>
        <dbReference type="Proteomes" id="UP000050280"/>
    </source>
</evidence>
<sequence>MSFKQLINQNFTAIGVVTLGTLLSSVLLALRIKVFQDFFLLFLGWNLILALTPFVIALATYKYVEALARPFIRIPIFLIWLLFLPNAPYLLTDFIHLRLSAATTVVFDFVLILSFSVTGCMAGVYAIGIMKQFLNLFYNPLQVKALVLIFSLLCGYGVYLGRVLRLNSWDVFTRPGTTIPKLLSGLQDPLAWLMTIGCGILIFFGQRCLMAKKEVLPHS</sequence>
<dbReference type="Pfam" id="PF07099">
    <property type="entry name" value="DUF1361"/>
    <property type="match status" value="1"/>
</dbReference>
<dbReference type="PATRIC" id="fig|1300341.3.peg.3246"/>
<name>A0A0P7A2C1_9FLAO</name>
<dbReference type="RefSeq" id="WP_054560101.1">
    <property type="nucleotide sequence ID" value="NZ_LDJX01000007.1"/>
</dbReference>
<feature type="transmembrane region" description="Helical" evidence="1">
    <location>
        <begin position="71"/>
        <end position="89"/>
    </location>
</feature>
<gene>
    <name evidence="2" type="ORF">I595_3095</name>
</gene>
<organism evidence="2 3">
    <name type="scientific">Croceitalea dokdonensis DOKDO 023</name>
    <dbReference type="NCBI Taxonomy" id="1300341"/>
    <lineage>
        <taxon>Bacteria</taxon>
        <taxon>Pseudomonadati</taxon>
        <taxon>Bacteroidota</taxon>
        <taxon>Flavobacteriia</taxon>
        <taxon>Flavobacteriales</taxon>
        <taxon>Flavobacteriaceae</taxon>
        <taxon>Croceitalea</taxon>
    </lineage>
</organism>
<reference evidence="2 3" key="1">
    <citation type="submission" date="2015-09" db="EMBL/GenBank/DDBJ databases">
        <title>Genome sequence of the marine flavobacterium Croceitalea dokdonensis DOKDO 023 that contains proton- and sodium-pumping rhodopsins.</title>
        <authorList>
            <person name="Kwon S.-K."/>
            <person name="Lee H.K."/>
            <person name="Kwak M.-J."/>
            <person name="Kim J.F."/>
        </authorList>
    </citation>
    <scope>NUCLEOTIDE SEQUENCE [LARGE SCALE GENOMIC DNA]</scope>
    <source>
        <strain evidence="2 3">DOKDO 023</strain>
    </source>
</reference>
<keyword evidence="1" id="KW-1133">Transmembrane helix</keyword>
<evidence type="ECO:0000256" key="1">
    <source>
        <dbReference type="SAM" id="Phobius"/>
    </source>
</evidence>
<protein>
    <submittedName>
        <fullName evidence="2">Putative membrane protein</fullName>
    </submittedName>
</protein>
<dbReference type="Proteomes" id="UP000050280">
    <property type="component" value="Unassembled WGS sequence"/>
</dbReference>
<accession>A0A0P7A2C1</accession>
<dbReference type="OrthoDB" id="4540541at2"/>
<feature type="transmembrane region" description="Helical" evidence="1">
    <location>
        <begin position="12"/>
        <end position="32"/>
    </location>
</feature>
<feature type="transmembrane region" description="Helical" evidence="1">
    <location>
        <begin position="109"/>
        <end position="129"/>
    </location>
</feature>
<dbReference type="AlphaFoldDB" id="A0A0P7A2C1"/>
<keyword evidence="3" id="KW-1185">Reference proteome</keyword>
<feature type="transmembrane region" description="Helical" evidence="1">
    <location>
        <begin position="141"/>
        <end position="159"/>
    </location>
</feature>
<dbReference type="EMBL" id="LDJX01000007">
    <property type="protein sequence ID" value="KPM30601.1"/>
    <property type="molecule type" value="Genomic_DNA"/>
</dbReference>
<feature type="transmembrane region" description="Helical" evidence="1">
    <location>
        <begin position="190"/>
        <end position="209"/>
    </location>
</feature>
<feature type="transmembrane region" description="Helical" evidence="1">
    <location>
        <begin position="38"/>
        <end position="59"/>
    </location>
</feature>
<proteinExistence type="predicted"/>
<dbReference type="InterPro" id="IPR009793">
    <property type="entry name" value="DUF1361"/>
</dbReference>
<evidence type="ECO:0000313" key="2">
    <source>
        <dbReference type="EMBL" id="KPM30601.1"/>
    </source>
</evidence>
<keyword evidence="1" id="KW-0812">Transmembrane</keyword>
<dbReference type="STRING" id="1300341.I595_3095"/>
<comment type="caution">
    <text evidence="2">The sequence shown here is derived from an EMBL/GenBank/DDBJ whole genome shotgun (WGS) entry which is preliminary data.</text>
</comment>